<evidence type="ECO:0000313" key="1">
    <source>
        <dbReference type="EMBL" id="KAF9413712.1"/>
    </source>
</evidence>
<dbReference type="AlphaFoldDB" id="A0A835L860"/>
<name>A0A835L860_SPOEX</name>
<evidence type="ECO:0000313" key="2">
    <source>
        <dbReference type="Proteomes" id="UP000648187"/>
    </source>
</evidence>
<dbReference type="PANTHER" id="PTHR47272">
    <property type="entry name" value="DDE_TNP_1_7 DOMAIN-CONTAINING PROTEIN"/>
    <property type="match status" value="1"/>
</dbReference>
<dbReference type="EMBL" id="JACKWZ010000152">
    <property type="protein sequence ID" value="KAF9413712.1"/>
    <property type="molecule type" value="Genomic_DNA"/>
</dbReference>
<dbReference type="PANTHER" id="PTHR47272:SF1">
    <property type="entry name" value="PIGGYBAC TRANSPOSABLE ELEMENT-DERIVED PROTEIN 3-LIKE"/>
    <property type="match status" value="1"/>
</dbReference>
<organism evidence="1 2">
    <name type="scientific">Spodoptera exigua</name>
    <name type="common">Beet armyworm</name>
    <name type="synonym">Noctua fulgens</name>
    <dbReference type="NCBI Taxonomy" id="7107"/>
    <lineage>
        <taxon>Eukaryota</taxon>
        <taxon>Metazoa</taxon>
        <taxon>Ecdysozoa</taxon>
        <taxon>Arthropoda</taxon>
        <taxon>Hexapoda</taxon>
        <taxon>Insecta</taxon>
        <taxon>Pterygota</taxon>
        <taxon>Neoptera</taxon>
        <taxon>Endopterygota</taxon>
        <taxon>Lepidoptera</taxon>
        <taxon>Glossata</taxon>
        <taxon>Ditrysia</taxon>
        <taxon>Noctuoidea</taxon>
        <taxon>Noctuidae</taxon>
        <taxon>Amphipyrinae</taxon>
        <taxon>Spodoptera</taxon>
    </lineage>
</organism>
<gene>
    <name evidence="1" type="ORF">HW555_008158</name>
</gene>
<accession>A0A835L860</accession>
<comment type="caution">
    <text evidence="1">The sequence shown here is derived from an EMBL/GenBank/DDBJ whole genome shotgun (WGS) entry which is preliminary data.</text>
</comment>
<dbReference type="Proteomes" id="UP000648187">
    <property type="component" value="Unassembled WGS sequence"/>
</dbReference>
<sequence length="179" mass="20130">MSSSYAADNKETFVKRYCKASKSKVDVKCPMIISEYNQLMGGVDLAGMRHCKMLNEKKVMSLKDFKLSISFTLLQKGKTVSRMATNSVKIKQPVVPRPEKDIRTDGLHHIPGIVKKGRCRNCTTGQTVISCLKCNTRLCLMEKQPLIIPTWEGGNMILGSSCPYRKDHLGHWGVQDDHD</sequence>
<proteinExistence type="predicted"/>
<protein>
    <submittedName>
        <fullName evidence="1">Uncharacterized protein</fullName>
    </submittedName>
</protein>
<reference evidence="1" key="1">
    <citation type="submission" date="2020-08" db="EMBL/GenBank/DDBJ databases">
        <title>Spodoptera exigua strain:BAW_Kor-Di-RS1 Genome sequencing and assembly.</title>
        <authorList>
            <person name="Kim J."/>
            <person name="Nam H.Y."/>
            <person name="Kwon M."/>
            <person name="Choi J.H."/>
            <person name="Cho S.R."/>
            <person name="Kim G.-H."/>
        </authorList>
    </citation>
    <scope>NUCLEOTIDE SEQUENCE</scope>
    <source>
        <strain evidence="1">BAW_Kor-Di-RS1</strain>
        <tissue evidence="1">Whole-body</tissue>
    </source>
</reference>
<keyword evidence="2" id="KW-1185">Reference proteome</keyword>